<keyword evidence="11" id="KW-1185">Reference proteome</keyword>
<dbReference type="SUPFAM" id="SSF55874">
    <property type="entry name" value="ATPase domain of HSP90 chaperone/DNA topoisomerase II/histidine kinase"/>
    <property type="match status" value="1"/>
</dbReference>
<dbReference type="EMBL" id="JAIFZM010000002">
    <property type="protein sequence ID" value="MCG3418280.1"/>
    <property type="molecule type" value="Genomic_DNA"/>
</dbReference>
<dbReference type="Pfam" id="PF00672">
    <property type="entry name" value="HAMP"/>
    <property type="match status" value="1"/>
</dbReference>
<dbReference type="GO" id="GO:0005886">
    <property type="term" value="C:plasma membrane"/>
    <property type="evidence" value="ECO:0007669"/>
    <property type="project" value="UniProtKB-SubCell"/>
</dbReference>
<keyword evidence="5 8" id="KW-0812">Transmembrane</keyword>
<dbReference type="Pfam" id="PF06580">
    <property type="entry name" value="His_kinase"/>
    <property type="match status" value="1"/>
</dbReference>
<dbReference type="InterPro" id="IPR010559">
    <property type="entry name" value="Sig_transdc_His_kin_internal"/>
</dbReference>
<gene>
    <name evidence="10" type="ORF">K3T81_03865</name>
</gene>
<evidence type="ECO:0000256" key="5">
    <source>
        <dbReference type="ARBA" id="ARBA00022692"/>
    </source>
</evidence>
<dbReference type="Gene3D" id="3.30.450.20">
    <property type="entry name" value="PAS domain"/>
    <property type="match status" value="2"/>
</dbReference>
<reference evidence="10 11" key="1">
    <citation type="journal article" date="2022" name="Evol. Bioinform. Online">
        <title>Draft Genome Sequence of Oceanobacillus jordanicus Strain GSFE11, a Halotolerant Plant Growth-Promoting Bacterial Endophyte Isolated From the Jordan Valley.</title>
        <authorList>
            <person name="Alhindi T."/>
            <person name="Albdaiwi R."/>
        </authorList>
    </citation>
    <scope>NUCLEOTIDE SEQUENCE [LARGE SCALE GENOMIC DNA]</scope>
    <source>
        <strain evidence="10 11">GSFE11</strain>
    </source>
</reference>
<organism evidence="10 11">
    <name type="scientific">Oceanobacillus jordanicus</name>
    <dbReference type="NCBI Taxonomy" id="2867266"/>
    <lineage>
        <taxon>Bacteria</taxon>
        <taxon>Bacillati</taxon>
        <taxon>Bacillota</taxon>
        <taxon>Bacilli</taxon>
        <taxon>Bacillales</taxon>
        <taxon>Bacillaceae</taxon>
        <taxon>Oceanobacillus</taxon>
    </lineage>
</organism>
<feature type="transmembrane region" description="Helical" evidence="8">
    <location>
        <begin position="291"/>
        <end position="311"/>
    </location>
</feature>
<dbReference type="SMART" id="SM00304">
    <property type="entry name" value="HAMP"/>
    <property type="match status" value="1"/>
</dbReference>
<dbReference type="InterPro" id="IPR003660">
    <property type="entry name" value="HAMP_dom"/>
</dbReference>
<dbReference type="Gene3D" id="1.10.8.500">
    <property type="entry name" value="HAMP domain in histidine kinase"/>
    <property type="match status" value="1"/>
</dbReference>
<protein>
    <submittedName>
        <fullName evidence="10">Sensor histidine kinase</fullName>
    </submittedName>
</protein>
<proteinExistence type="predicted"/>
<evidence type="ECO:0000256" key="2">
    <source>
        <dbReference type="ARBA" id="ARBA00022475"/>
    </source>
</evidence>
<dbReference type="Gene3D" id="3.30.565.10">
    <property type="entry name" value="Histidine kinase-like ATPase, C-terminal domain"/>
    <property type="match status" value="1"/>
</dbReference>
<dbReference type="Proteomes" id="UP001199631">
    <property type="component" value="Unassembled WGS sequence"/>
</dbReference>
<dbReference type="InterPro" id="IPR033479">
    <property type="entry name" value="dCache_1"/>
</dbReference>
<feature type="transmembrane region" description="Helical" evidence="8">
    <location>
        <begin position="12"/>
        <end position="31"/>
    </location>
</feature>
<evidence type="ECO:0000256" key="3">
    <source>
        <dbReference type="ARBA" id="ARBA00022553"/>
    </source>
</evidence>
<evidence type="ECO:0000313" key="11">
    <source>
        <dbReference type="Proteomes" id="UP001199631"/>
    </source>
</evidence>
<evidence type="ECO:0000256" key="1">
    <source>
        <dbReference type="ARBA" id="ARBA00004651"/>
    </source>
</evidence>
<dbReference type="AlphaFoldDB" id="A0AAW5B2G7"/>
<evidence type="ECO:0000256" key="7">
    <source>
        <dbReference type="ARBA" id="ARBA00023136"/>
    </source>
</evidence>
<evidence type="ECO:0000259" key="9">
    <source>
        <dbReference type="PROSITE" id="PS50885"/>
    </source>
</evidence>
<comment type="subcellular location">
    <subcellularLocation>
        <location evidence="1">Cell membrane</location>
        <topology evidence="1">Multi-pass membrane protein</topology>
    </subcellularLocation>
</comment>
<dbReference type="InterPro" id="IPR036890">
    <property type="entry name" value="HATPase_C_sf"/>
</dbReference>
<evidence type="ECO:0000313" key="10">
    <source>
        <dbReference type="EMBL" id="MCG3418280.1"/>
    </source>
</evidence>
<evidence type="ECO:0000256" key="4">
    <source>
        <dbReference type="ARBA" id="ARBA00022679"/>
    </source>
</evidence>
<sequence length="578" mass="66851">MLKRWGLKRKFITFFLALTVPILVISILIYYQTGIVLKKQAVEEATERLNRNEQNLLDVFSTVETMSSYMIYDRNFREMFTATEEEIYQPEYREAMEVIKGYFTFQLISNPYINSISLISKDGHLVEHGEPVKGNESKLDQAAKDANGSAVWSDPYQVTSSWNDDKYVISLSRLINDMNNISEQIGLVRIRLDPTALYNQMEVPSQRGEYFIFSDQGEVILHQDADLIGKQFPDAGLTDWVTEGKEDFFSYQDGDSHYLVVKNQLANTDWFSVTAIDEGKLVADLTNVRVLIGYLIGILLLAGMLFFLLFYHSTIKRVIELTNQTKQVANGDFTASVYVDSNDEIGKLGLRFNKMVKTIQRHIETEYKLKIKQRESELKALQNQINPHFLYNTLDMIRWNARFENAPETGHLIERLSKIFRMNLNNGKTWVRFKEEIEYSQAYLELQKKRLGEQLDYHIEIDHDLKDYYVMKQVIQPLIENSIQHGIKNLPRQGIIRVHCYQRNNQAVIDVMDNGWGFSEAKKDGEERAGFALKNLHDRISIVFGKPYGLILLDTDEGAAVRLLLPLLNEEKSKELGD</sequence>
<evidence type="ECO:0000256" key="6">
    <source>
        <dbReference type="ARBA" id="ARBA00022989"/>
    </source>
</evidence>
<dbReference type="PROSITE" id="PS50885">
    <property type="entry name" value="HAMP"/>
    <property type="match status" value="1"/>
</dbReference>
<keyword evidence="3" id="KW-0597">Phosphoprotein</keyword>
<feature type="domain" description="HAMP" evidence="9">
    <location>
        <begin position="312"/>
        <end position="364"/>
    </location>
</feature>
<dbReference type="PANTHER" id="PTHR34220:SF7">
    <property type="entry name" value="SENSOR HISTIDINE KINASE YPDA"/>
    <property type="match status" value="1"/>
</dbReference>
<name>A0AAW5B2G7_9BACI</name>
<keyword evidence="6 8" id="KW-1133">Transmembrane helix</keyword>
<dbReference type="GO" id="GO:0000155">
    <property type="term" value="F:phosphorelay sensor kinase activity"/>
    <property type="evidence" value="ECO:0007669"/>
    <property type="project" value="InterPro"/>
</dbReference>
<keyword evidence="2" id="KW-1003">Cell membrane</keyword>
<dbReference type="RefSeq" id="WP_238018367.1">
    <property type="nucleotide sequence ID" value="NZ_JAIFZM010000002.1"/>
</dbReference>
<dbReference type="InterPro" id="IPR050640">
    <property type="entry name" value="Bact_2-comp_sensor_kinase"/>
</dbReference>
<dbReference type="PANTHER" id="PTHR34220">
    <property type="entry name" value="SENSOR HISTIDINE KINASE YPDA"/>
    <property type="match status" value="1"/>
</dbReference>
<keyword evidence="7 8" id="KW-0472">Membrane</keyword>
<dbReference type="SUPFAM" id="SSF158472">
    <property type="entry name" value="HAMP domain-like"/>
    <property type="match status" value="1"/>
</dbReference>
<comment type="caution">
    <text evidence="10">The sequence shown here is derived from an EMBL/GenBank/DDBJ whole genome shotgun (WGS) entry which is preliminary data.</text>
</comment>
<evidence type="ECO:0000256" key="8">
    <source>
        <dbReference type="SAM" id="Phobius"/>
    </source>
</evidence>
<accession>A0AAW5B2G7</accession>
<keyword evidence="10" id="KW-0418">Kinase</keyword>
<dbReference type="Pfam" id="PF02743">
    <property type="entry name" value="dCache_1"/>
    <property type="match status" value="1"/>
</dbReference>
<dbReference type="CDD" id="cd06225">
    <property type="entry name" value="HAMP"/>
    <property type="match status" value="1"/>
</dbReference>
<keyword evidence="4" id="KW-0808">Transferase</keyword>